<dbReference type="RefSeq" id="WP_345009020.1">
    <property type="nucleotide sequence ID" value="NZ_BAABFC010000001.1"/>
</dbReference>
<dbReference type="Proteomes" id="UP001501321">
    <property type="component" value="Unassembled WGS sequence"/>
</dbReference>
<comment type="caution">
    <text evidence="6">The sequence shown here is derived from an EMBL/GenBank/DDBJ whole genome shotgun (WGS) entry which is preliminary data.</text>
</comment>
<reference evidence="7" key="1">
    <citation type="journal article" date="2019" name="Int. J. Syst. Evol. Microbiol.">
        <title>The Global Catalogue of Microorganisms (GCM) 10K type strain sequencing project: providing services to taxonomists for standard genome sequencing and annotation.</title>
        <authorList>
            <consortium name="The Broad Institute Genomics Platform"/>
            <consortium name="The Broad Institute Genome Sequencing Center for Infectious Disease"/>
            <person name="Wu L."/>
            <person name="Ma J."/>
        </authorList>
    </citation>
    <scope>NUCLEOTIDE SEQUENCE [LARGE SCALE GENOMIC DNA]</scope>
    <source>
        <strain evidence="7">JCM 32226</strain>
    </source>
</reference>
<dbReference type="EMBL" id="BAABFC010000001">
    <property type="protein sequence ID" value="GAA4492567.1"/>
    <property type="molecule type" value="Genomic_DNA"/>
</dbReference>
<accession>A0ABP8PUF0</accession>
<dbReference type="InterPro" id="IPR003772">
    <property type="entry name" value="YceD"/>
</dbReference>
<keyword evidence="4" id="KW-0690">Ribosome biogenesis</keyword>
<evidence type="ECO:0000256" key="2">
    <source>
        <dbReference type="ARBA" id="ARBA00010740"/>
    </source>
</evidence>
<evidence type="ECO:0000313" key="7">
    <source>
        <dbReference type="Proteomes" id="UP001501321"/>
    </source>
</evidence>
<sequence>MQKVKLPIKIDPVRCAAKRLDYVGVVEADKLIRLGESTVGVLTDIEASLSFGIDAQGLTIMQGNAHTLVKLECQRCNETFDYRCEIEFVYTPLLKNTVVDELPEAYESIELDENGEFDLYEVLEDEFILALPIVPMHPLDVCPQAGRSMTWGKIEPADERPNPFAVLNGLKNK</sequence>
<proteinExistence type="inferred from homology"/>
<evidence type="ECO:0000256" key="4">
    <source>
        <dbReference type="ARBA" id="ARBA00022517"/>
    </source>
</evidence>
<evidence type="ECO:0000256" key="5">
    <source>
        <dbReference type="ARBA" id="ARBA00031841"/>
    </source>
</evidence>
<name>A0ABP8PUF0_9GAMM</name>
<comment type="similarity">
    <text evidence="2">Belongs to the DUF177 domain family.</text>
</comment>
<dbReference type="PANTHER" id="PTHR38099:SF1">
    <property type="entry name" value="LARGE RIBOSOMAL RNA SUBUNIT ACCUMULATION PROTEIN YCED"/>
    <property type="match status" value="1"/>
</dbReference>
<keyword evidence="7" id="KW-1185">Reference proteome</keyword>
<organism evidence="6 7">
    <name type="scientific">Pseudaeromonas paramecii</name>
    <dbReference type="NCBI Taxonomy" id="2138166"/>
    <lineage>
        <taxon>Bacteria</taxon>
        <taxon>Pseudomonadati</taxon>
        <taxon>Pseudomonadota</taxon>
        <taxon>Gammaproteobacteria</taxon>
        <taxon>Aeromonadales</taxon>
        <taxon>Aeromonadaceae</taxon>
        <taxon>Pseudaeromonas</taxon>
    </lineage>
</organism>
<comment type="function">
    <text evidence="1">Plays a role in synthesis, processing and/or stability of 23S rRNA.</text>
</comment>
<dbReference type="PANTHER" id="PTHR38099">
    <property type="entry name" value="LARGE RIBOSOMAL RNA SUBUNIT ACCUMULATION PROTEIN YCED"/>
    <property type="match status" value="1"/>
</dbReference>
<gene>
    <name evidence="6" type="primary">yceD</name>
    <name evidence="6" type="ORF">GCM10023095_01210</name>
</gene>
<dbReference type="Pfam" id="PF02620">
    <property type="entry name" value="YceD"/>
    <property type="match status" value="1"/>
</dbReference>
<protein>
    <recommendedName>
        <fullName evidence="3">Large ribosomal RNA subunit accumulation protein YceD</fullName>
    </recommendedName>
    <alternativeName>
        <fullName evidence="5">23S rRNA accumulation protein YceD</fullName>
    </alternativeName>
</protein>
<evidence type="ECO:0000256" key="1">
    <source>
        <dbReference type="ARBA" id="ARBA00002868"/>
    </source>
</evidence>
<dbReference type="InterPro" id="IPR039255">
    <property type="entry name" value="YceD_bac"/>
</dbReference>
<evidence type="ECO:0000256" key="3">
    <source>
        <dbReference type="ARBA" id="ARBA00015716"/>
    </source>
</evidence>
<evidence type="ECO:0000313" key="6">
    <source>
        <dbReference type="EMBL" id="GAA4492567.1"/>
    </source>
</evidence>
<dbReference type="NCBIfam" id="NF008395">
    <property type="entry name" value="PRK11193.1"/>
    <property type="match status" value="1"/>
</dbReference>